<dbReference type="AlphaFoldDB" id="X1NMN8"/>
<reference evidence="2" key="1">
    <citation type="journal article" date="2014" name="Front. Microbiol.">
        <title>High frequency of phylogenetically diverse reductive dehalogenase-homologous genes in deep subseafloor sedimentary metagenomes.</title>
        <authorList>
            <person name="Kawai M."/>
            <person name="Futagami T."/>
            <person name="Toyoda A."/>
            <person name="Takaki Y."/>
            <person name="Nishi S."/>
            <person name="Hori S."/>
            <person name="Arai W."/>
            <person name="Tsubouchi T."/>
            <person name="Morono Y."/>
            <person name="Uchiyama I."/>
            <person name="Ito T."/>
            <person name="Fujiyama A."/>
            <person name="Inagaki F."/>
            <person name="Takami H."/>
        </authorList>
    </citation>
    <scope>NUCLEOTIDE SEQUENCE</scope>
    <source>
        <strain evidence="2">Expedition CK06-06</strain>
    </source>
</reference>
<feature type="domain" description="Class II Histidinyl-tRNA synthetase (HisRS)-like catalytic core" evidence="1">
    <location>
        <begin position="45"/>
        <end position="179"/>
    </location>
</feature>
<dbReference type="SUPFAM" id="SSF55681">
    <property type="entry name" value="Class II aaRS and biotin synthetases"/>
    <property type="match status" value="1"/>
</dbReference>
<dbReference type="InterPro" id="IPR045864">
    <property type="entry name" value="aa-tRNA-synth_II/BPL/LPL"/>
</dbReference>
<dbReference type="GO" id="GO:0004821">
    <property type="term" value="F:histidine-tRNA ligase activity"/>
    <property type="evidence" value="ECO:0007669"/>
    <property type="project" value="TreeGrafter"/>
</dbReference>
<dbReference type="GO" id="GO:0005737">
    <property type="term" value="C:cytoplasm"/>
    <property type="evidence" value="ECO:0007669"/>
    <property type="project" value="InterPro"/>
</dbReference>
<protein>
    <recommendedName>
        <fullName evidence="1">Class II Histidinyl-tRNA synthetase (HisRS)-like catalytic core domain-containing protein</fullName>
    </recommendedName>
</protein>
<dbReference type="PANTHER" id="PTHR43707:SF1">
    <property type="entry name" value="HISTIDINE--TRNA LIGASE, MITOCHONDRIAL-RELATED"/>
    <property type="match status" value="1"/>
</dbReference>
<dbReference type="EMBL" id="BARV01019181">
    <property type="protein sequence ID" value="GAI28050.1"/>
    <property type="molecule type" value="Genomic_DNA"/>
</dbReference>
<dbReference type="Pfam" id="PF13393">
    <property type="entry name" value="tRNA-synt_His"/>
    <property type="match status" value="1"/>
</dbReference>
<dbReference type="InterPro" id="IPR004516">
    <property type="entry name" value="HisRS/HisZ"/>
</dbReference>
<evidence type="ECO:0000259" key="1">
    <source>
        <dbReference type="Pfam" id="PF13393"/>
    </source>
</evidence>
<name>X1NMN8_9ZZZZ</name>
<proteinExistence type="predicted"/>
<dbReference type="PANTHER" id="PTHR43707">
    <property type="entry name" value="HISTIDYL-TRNA SYNTHETASE"/>
    <property type="match status" value="1"/>
</dbReference>
<dbReference type="Gene3D" id="3.30.930.10">
    <property type="entry name" value="Bira Bifunctional Protein, Domain 2"/>
    <property type="match status" value="1"/>
</dbReference>
<gene>
    <name evidence="2" type="ORF">S06H3_32273</name>
</gene>
<accession>X1NMN8</accession>
<sequence>MGDADPVLDAEVIDLAQRFLLSLGLPEFPIQLNSIGCKVCQPKYIEALKQHYSEYIARLCPDCKARLARNPLRLLDCKRASCQKIAETAPKIADYLCVDCQAHFQDVQQYLQALDIPFQLNYRLVRGLDYYTRTVFEIQSQAEEAQSALVGGGRYDDLIEQLGGKPTPAVGFASGIERIIITLKGRKINPPGLLKPIAFIAYLGKEAKTEAIKLASQLRNAGIA</sequence>
<dbReference type="GO" id="GO:0006427">
    <property type="term" value="P:histidyl-tRNA aminoacylation"/>
    <property type="evidence" value="ECO:0007669"/>
    <property type="project" value="TreeGrafter"/>
</dbReference>
<comment type="caution">
    <text evidence="2">The sequence shown here is derived from an EMBL/GenBank/DDBJ whole genome shotgun (WGS) entry which is preliminary data.</text>
</comment>
<feature type="non-terminal residue" evidence="2">
    <location>
        <position position="224"/>
    </location>
</feature>
<dbReference type="InterPro" id="IPR041715">
    <property type="entry name" value="HisRS-like_core"/>
</dbReference>
<organism evidence="2">
    <name type="scientific">marine sediment metagenome</name>
    <dbReference type="NCBI Taxonomy" id="412755"/>
    <lineage>
        <taxon>unclassified sequences</taxon>
        <taxon>metagenomes</taxon>
        <taxon>ecological metagenomes</taxon>
    </lineage>
</organism>
<evidence type="ECO:0000313" key="2">
    <source>
        <dbReference type="EMBL" id="GAI28050.1"/>
    </source>
</evidence>